<dbReference type="RefSeq" id="WP_191026094.1">
    <property type="nucleotide sequence ID" value="NZ_JABBXD010000009.1"/>
</dbReference>
<comment type="caution">
    <text evidence="2">The sequence shown here is derived from an EMBL/GenBank/DDBJ whole genome shotgun (WGS) entry which is preliminary data.</text>
</comment>
<gene>
    <name evidence="2" type="ORF">HHX48_14180</name>
</gene>
<feature type="chain" id="PRO_5045125289" evidence="1">
    <location>
        <begin position="20"/>
        <end position="103"/>
    </location>
</feature>
<dbReference type="Proteomes" id="UP000624419">
    <property type="component" value="Unassembled WGS sequence"/>
</dbReference>
<name>A0ABR8LNJ8_9ALTE</name>
<protein>
    <submittedName>
        <fullName evidence="2">Pyridine nucleotide transhydrogenase</fullName>
    </submittedName>
</protein>
<feature type="signal peptide" evidence="1">
    <location>
        <begin position="1"/>
        <end position="19"/>
    </location>
</feature>
<evidence type="ECO:0000313" key="2">
    <source>
        <dbReference type="EMBL" id="MBD3586890.1"/>
    </source>
</evidence>
<sequence length="103" mass="11604">MRKSLLGLALLTTTGIAHAESNENQLFDCMDRTTFEVNSECMSNQITSNIRFKEAEQKVVTMASESRGDYAIATMTFDPRKMQIDIVAHRDALQAMNRVTTKN</sequence>
<reference evidence="2 3" key="1">
    <citation type="submission" date="2020-04" db="EMBL/GenBank/DDBJ databases">
        <title>Salinimonas sp. HHU 13199.</title>
        <authorList>
            <person name="Cui X."/>
            <person name="Zhang D."/>
        </authorList>
    </citation>
    <scope>NUCLEOTIDE SEQUENCE [LARGE SCALE GENOMIC DNA]</scope>
    <source>
        <strain evidence="2 3">HHU 13199</strain>
    </source>
</reference>
<evidence type="ECO:0000256" key="1">
    <source>
        <dbReference type="SAM" id="SignalP"/>
    </source>
</evidence>
<keyword evidence="3" id="KW-1185">Reference proteome</keyword>
<organism evidence="2 3">
    <name type="scientific">Salinimonas profundi</name>
    <dbReference type="NCBI Taxonomy" id="2729140"/>
    <lineage>
        <taxon>Bacteria</taxon>
        <taxon>Pseudomonadati</taxon>
        <taxon>Pseudomonadota</taxon>
        <taxon>Gammaproteobacteria</taxon>
        <taxon>Alteromonadales</taxon>
        <taxon>Alteromonadaceae</taxon>
        <taxon>Alteromonas/Salinimonas group</taxon>
        <taxon>Salinimonas</taxon>
    </lineage>
</organism>
<dbReference type="EMBL" id="JABBXD010000009">
    <property type="protein sequence ID" value="MBD3586890.1"/>
    <property type="molecule type" value="Genomic_DNA"/>
</dbReference>
<evidence type="ECO:0000313" key="3">
    <source>
        <dbReference type="Proteomes" id="UP000624419"/>
    </source>
</evidence>
<keyword evidence="1" id="KW-0732">Signal</keyword>
<accession>A0ABR8LNJ8</accession>
<proteinExistence type="predicted"/>